<dbReference type="InterPro" id="IPR021109">
    <property type="entry name" value="Peptidase_aspartic_dom_sf"/>
</dbReference>
<evidence type="ECO:0000313" key="1">
    <source>
        <dbReference type="EMBL" id="KIN08328.1"/>
    </source>
</evidence>
<keyword evidence="2" id="KW-1185">Reference proteome</keyword>
<gene>
    <name evidence="1" type="ORF">OIDMADRAFT_110411</name>
</gene>
<accession>A0A0C3E1Y8</accession>
<proteinExistence type="predicted"/>
<name>A0A0C3E1Y8_OIDMZ</name>
<reference evidence="2" key="2">
    <citation type="submission" date="2015-01" db="EMBL/GenBank/DDBJ databases">
        <title>Evolutionary Origins and Diversification of the Mycorrhizal Mutualists.</title>
        <authorList>
            <consortium name="DOE Joint Genome Institute"/>
            <consortium name="Mycorrhizal Genomics Consortium"/>
            <person name="Kohler A."/>
            <person name="Kuo A."/>
            <person name="Nagy L.G."/>
            <person name="Floudas D."/>
            <person name="Copeland A."/>
            <person name="Barry K.W."/>
            <person name="Cichocki N."/>
            <person name="Veneault-Fourrey C."/>
            <person name="LaButti K."/>
            <person name="Lindquist E.A."/>
            <person name="Lipzen A."/>
            <person name="Lundell T."/>
            <person name="Morin E."/>
            <person name="Murat C."/>
            <person name="Riley R."/>
            <person name="Ohm R."/>
            <person name="Sun H."/>
            <person name="Tunlid A."/>
            <person name="Henrissat B."/>
            <person name="Grigoriev I.V."/>
            <person name="Hibbett D.S."/>
            <person name="Martin F."/>
        </authorList>
    </citation>
    <scope>NUCLEOTIDE SEQUENCE [LARGE SCALE GENOMIC DNA]</scope>
    <source>
        <strain evidence="2">Zn</strain>
    </source>
</reference>
<reference evidence="1 2" key="1">
    <citation type="submission" date="2014-04" db="EMBL/GenBank/DDBJ databases">
        <authorList>
            <consortium name="DOE Joint Genome Institute"/>
            <person name="Kuo A."/>
            <person name="Martino E."/>
            <person name="Perotto S."/>
            <person name="Kohler A."/>
            <person name="Nagy L.G."/>
            <person name="Floudas D."/>
            <person name="Copeland A."/>
            <person name="Barry K.W."/>
            <person name="Cichocki N."/>
            <person name="Veneault-Fourrey C."/>
            <person name="LaButti K."/>
            <person name="Lindquist E.A."/>
            <person name="Lipzen A."/>
            <person name="Lundell T."/>
            <person name="Morin E."/>
            <person name="Murat C."/>
            <person name="Sun H."/>
            <person name="Tunlid A."/>
            <person name="Henrissat B."/>
            <person name="Grigoriev I.V."/>
            <person name="Hibbett D.S."/>
            <person name="Martin F."/>
            <person name="Nordberg H.P."/>
            <person name="Cantor M.N."/>
            <person name="Hua S.X."/>
        </authorList>
    </citation>
    <scope>NUCLEOTIDE SEQUENCE [LARGE SCALE GENOMIC DNA]</scope>
    <source>
        <strain evidence="1 2">Zn</strain>
    </source>
</reference>
<sequence length="80" mass="9511">VKGYNSQPGRLVIYYIQLYLTVDQYCQYNIPLLILDLGSHDIIIGQKWLAYFDILLDYRQYRLVWPAKLLPSYLVAKEIQ</sequence>
<dbReference type="HOGENOM" id="CLU_2596619_0_0_1"/>
<feature type="non-terminal residue" evidence="1">
    <location>
        <position position="1"/>
    </location>
</feature>
<dbReference type="EMBL" id="KN832870">
    <property type="protein sequence ID" value="KIN08328.1"/>
    <property type="molecule type" value="Genomic_DNA"/>
</dbReference>
<dbReference type="Gene3D" id="2.40.70.10">
    <property type="entry name" value="Acid Proteases"/>
    <property type="match status" value="1"/>
</dbReference>
<dbReference type="AlphaFoldDB" id="A0A0C3E1Y8"/>
<dbReference type="Proteomes" id="UP000054321">
    <property type="component" value="Unassembled WGS sequence"/>
</dbReference>
<dbReference type="InParanoid" id="A0A0C3E1Y8"/>
<organism evidence="1 2">
    <name type="scientific">Oidiodendron maius (strain Zn)</name>
    <dbReference type="NCBI Taxonomy" id="913774"/>
    <lineage>
        <taxon>Eukaryota</taxon>
        <taxon>Fungi</taxon>
        <taxon>Dikarya</taxon>
        <taxon>Ascomycota</taxon>
        <taxon>Pezizomycotina</taxon>
        <taxon>Leotiomycetes</taxon>
        <taxon>Leotiomycetes incertae sedis</taxon>
        <taxon>Myxotrichaceae</taxon>
        <taxon>Oidiodendron</taxon>
    </lineage>
</organism>
<evidence type="ECO:0008006" key="3">
    <source>
        <dbReference type="Google" id="ProtNLM"/>
    </source>
</evidence>
<dbReference type="OrthoDB" id="3561912at2759"/>
<protein>
    <recommendedName>
        <fullName evidence="3">Peptidase A2 domain-containing protein</fullName>
    </recommendedName>
</protein>
<evidence type="ECO:0000313" key="2">
    <source>
        <dbReference type="Proteomes" id="UP000054321"/>
    </source>
</evidence>